<dbReference type="Gene3D" id="1.20.1250.20">
    <property type="entry name" value="MFS general substrate transporter like domains"/>
    <property type="match status" value="1"/>
</dbReference>
<evidence type="ECO:0000256" key="7">
    <source>
        <dbReference type="SAM" id="Phobius"/>
    </source>
</evidence>
<dbReference type="CDD" id="cd17321">
    <property type="entry name" value="MFS_MMR_MDR_like"/>
    <property type="match status" value="1"/>
</dbReference>
<feature type="transmembrane region" description="Helical" evidence="7">
    <location>
        <begin position="269"/>
        <end position="290"/>
    </location>
</feature>
<accession>A0ABP6D8P1</accession>
<evidence type="ECO:0000313" key="9">
    <source>
        <dbReference type="EMBL" id="GAA2638669.1"/>
    </source>
</evidence>
<evidence type="ECO:0000256" key="4">
    <source>
        <dbReference type="ARBA" id="ARBA00022692"/>
    </source>
</evidence>
<feature type="transmembrane region" description="Helical" evidence="7">
    <location>
        <begin position="302"/>
        <end position="322"/>
    </location>
</feature>
<dbReference type="InterPro" id="IPR005829">
    <property type="entry name" value="Sugar_transporter_CS"/>
</dbReference>
<evidence type="ECO:0000313" key="10">
    <source>
        <dbReference type="Proteomes" id="UP001501509"/>
    </source>
</evidence>
<keyword evidence="4 7" id="KW-0812">Transmembrane</keyword>
<dbReference type="Pfam" id="PF07690">
    <property type="entry name" value="MFS_1"/>
    <property type="match status" value="1"/>
</dbReference>
<evidence type="ECO:0000256" key="1">
    <source>
        <dbReference type="ARBA" id="ARBA00004651"/>
    </source>
</evidence>
<dbReference type="SUPFAM" id="SSF103473">
    <property type="entry name" value="MFS general substrate transporter"/>
    <property type="match status" value="1"/>
</dbReference>
<proteinExistence type="predicted"/>
<dbReference type="RefSeq" id="WP_344549239.1">
    <property type="nucleotide sequence ID" value="NZ_BAAATD010000026.1"/>
</dbReference>
<dbReference type="EMBL" id="BAAATD010000026">
    <property type="protein sequence ID" value="GAA2638669.1"/>
    <property type="molecule type" value="Genomic_DNA"/>
</dbReference>
<feature type="transmembrane region" description="Helical" evidence="7">
    <location>
        <begin position="137"/>
        <end position="159"/>
    </location>
</feature>
<dbReference type="PANTHER" id="PTHR42718">
    <property type="entry name" value="MAJOR FACILITATOR SUPERFAMILY MULTIDRUG TRANSPORTER MFSC"/>
    <property type="match status" value="1"/>
</dbReference>
<keyword evidence="2" id="KW-0813">Transport</keyword>
<dbReference type="InterPro" id="IPR020846">
    <property type="entry name" value="MFS_dom"/>
</dbReference>
<keyword evidence="6 7" id="KW-0472">Membrane</keyword>
<dbReference type="InterPro" id="IPR036259">
    <property type="entry name" value="MFS_trans_sf"/>
</dbReference>
<feature type="transmembrane region" description="Helical" evidence="7">
    <location>
        <begin position="103"/>
        <end position="125"/>
    </location>
</feature>
<evidence type="ECO:0000256" key="3">
    <source>
        <dbReference type="ARBA" id="ARBA00022475"/>
    </source>
</evidence>
<keyword evidence="5 7" id="KW-1133">Transmembrane helix</keyword>
<evidence type="ECO:0000256" key="2">
    <source>
        <dbReference type="ARBA" id="ARBA00022448"/>
    </source>
</evidence>
<protein>
    <submittedName>
        <fullName evidence="9">MFS transporter</fullName>
    </submittedName>
</protein>
<dbReference type="Proteomes" id="UP001501509">
    <property type="component" value="Unassembled WGS sequence"/>
</dbReference>
<organism evidence="9 10">
    <name type="scientific">Actinomadura fulvescens</name>
    <dbReference type="NCBI Taxonomy" id="46160"/>
    <lineage>
        <taxon>Bacteria</taxon>
        <taxon>Bacillati</taxon>
        <taxon>Actinomycetota</taxon>
        <taxon>Actinomycetes</taxon>
        <taxon>Streptosporangiales</taxon>
        <taxon>Thermomonosporaceae</taxon>
        <taxon>Actinomadura</taxon>
    </lineage>
</organism>
<keyword evidence="3" id="KW-1003">Cell membrane</keyword>
<dbReference type="InterPro" id="IPR011701">
    <property type="entry name" value="MFS"/>
</dbReference>
<dbReference type="PRINTS" id="PR01036">
    <property type="entry name" value="TCRTETB"/>
</dbReference>
<dbReference type="NCBIfam" id="TIGR00711">
    <property type="entry name" value="efflux_EmrB"/>
    <property type="match status" value="1"/>
</dbReference>
<dbReference type="Gene3D" id="1.20.1720.10">
    <property type="entry name" value="Multidrug resistance protein D"/>
    <property type="match status" value="1"/>
</dbReference>
<dbReference type="PROSITE" id="PS00216">
    <property type="entry name" value="SUGAR_TRANSPORT_1"/>
    <property type="match status" value="1"/>
</dbReference>
<evidence type="ECO:0000256" key="5">
    <source>
        <dbReference type="ARBA" id="ARBA00022989"/>
    </source>
</evidence>
<feature type="transmembrane region" description="Helical" evidence="7">
    <location>
        <begin position="78"/>
        <end position="97"/>
    </location>
</feature>
<comment type="subcellular location">
    <subcellularLocation>
        <location evidence="1">Cell membrane</location>
        <topology evidence="1">Multi-pass membrane protein</topology>
    </subcellularLocation>
</comment>
<dbReference type="InterPro" id="IPR004638">
    <property type="entry name" value="EmrB-like"/>
</dbReference>
<feature type="transmembrane region" description="Helical" evidence="7">
    <location>
        <begin position="165"/>
        <end position="187"/>
    </location>
</feature>
<evidence type="ECO:0000259" key="8">
    <source>
        <dbReference type="PROSITE" id="PS50850"/>
    </source>
</evidence>
<feature type="transmembrane region" description="Helical" evidence="7">
    <location>
        <begin position="334"/>
        <end position="352"/>
    </location>
</feature>
<feature type="transmembrane region" description="Helical" evidence="7">
    <location>
        <begin position="12"/>
        <end position="34"/>
    </location>
</feature>
<feature type="transmembrane region" description="Helical" evidence="7">
    <location>
        <begin position="40"/>
        <end position="66"/>
    </location>
</feature>
<keyword evidence="10" id="KW-1185">Reference proteome</keyword>
<evidence type="ECO:0000256" key="6">
    <source>
        <dbReference type="ARBA" id="ARBA00023136"/>
    </source>
</evidence>
<comment type="caution">
    <text evidence="9">The sequence shown here is derived from an EMBL/GenBank/DDBJ whole genome shotgun (WGS) entry which is preliminary data.</text>
</comment>
<reference evidence="10" key="1">
    <citation type="journal article" date="2019" name="Int. J. Syst. Evol. Microbiol.">
        <title>The Global Catalogue of Microorganisms (GCM) 10K type strain sequencing project: providing services to taxonomists for standard genome sequencing and annotation.</title>
        <authorList>
            <consortium name="The Broad Institute Genomics Platform"/>
            <consortium name="The Broad Institute Genome Sequencing Center for Infectious Disease"/>
            <person name="Wu L."/>
            <person name="Ma J."/>
        </authorList>
    </citation>
    <scope>NUCLEOTIDE SEQUENCE [LARGE SCALE GENOMIC DNA]</scope>
    <source>
        <strain evidence="10">JCM 6833</strain>
    </source>
</reference>
<feature type="transmembrane region" description="Helical" evidence="7">
    <location>
        <begin position="199"/>
        <end position="218"/>
    </location>
</feature>
<feature type="transmembrane region" description="Helical" evidence="7">
    <location>
        <begin position="230"/>
        <end position="248"/>
    </location>
</feature>
<feature type="transmembrane region" description="Helical" evidence="7">
    <location>
        <begin position="436"/>
        <end position="457"/>
    </location>
</feature>
<sequence length="477" mass="48496">MTTRSAARPGLTLAAVAVVQFMVSLDLSVVNVGLPEIAAGLGFGAVGLTWVIHAYALTFGGLLLLGGKASDRYGRKRVLLLGLVLFGLASFLGGFAQEPGQLVAARAAQGIGAAALAPAALALLAETFPAGKARVRAFGVWSATNAAGGALGVLIGGLLTEYAGWRWVMFVNVPMAAFALAVAWRAVPAGPPPTRSGRPDVLGGVLATAGMTLLVFGVVRTEQYSWTSPVTLTTLAVAAALLAAFVQVERTTDREPLVRLGLFANRSVTGANAFSLLTGAAMASAFYFMSLYLQRVLETGPALTGLMFLPFALGVVAGSVFAVKLGYRLAPRTLLILGGLVTAAGFAWFSLISSDGAFATDVLGPSIVASVGIGLCLGPLVSAATTGVAPHETGTASGLLNSSRQIGASLGLAALGTAAHHRTGQTATPETLNNGYALGLTLSAALLIAAALIALTIPRRTNTPSPAEDRDLLPAHD</sequence>
<dbReference type="PROSITE" id="PS50850">
    <property type="entry name" value="MFS"/>
    <property type="match status" value="1"/>
</dbReference>
<dbReference type="PANTHER" id="PTHR42718:SF46">
    <property type="entry name" value="BLR6921 PROTEIN"/>
    <property type="match status" value="1"/>
</dbReference>
<name>A0ABP6D8P1_9ACTN</name>
<feature type="domain" description="Major facilitator superfamily (MFS) profile" evidence="8">
    <location>
        <begin position="12"/>
        <end position="462"/>
    </location>
</feature>
<gene>
    <name evidence="9" type="ORF">GCM10010411_93340</name>
</gene>